<accession>A0A183ACH0</accession>
<sequence length="218" mass="24228">LIPNSQTPAKLRGLVRPYTPFDRMFLRVVIMLRAATFHVVLKDANSLPPPFRLENASLVGLSYHQEINSSDKDSVPMRSRRSSSVVSGQQNRVPLSDTADHERSPLRFTPSPVPSPDRQYLSELHKRDNFSEPDLVTWNNGAISSYLGPETTGGLSATYNLDRVGFGKTLIYDNFIYLTVFGPLADGWAACARHDSLSCDLVFDVVPGSQRVIYSSKV</sequence>
<evidence type="ECO:0000256" key="1">
    <source>
        <dbReference type="SAM" id="MobiDB-lite"/>
    </source>
</evidence>
<name>A0A183ACH0_9TREM</name>
<organism evidence="2">
    <name type="scientific">Echinostoma caproni</name>
    <dbReference type="NCBI Taxonomy" id="27848"/>
    <lineage>
        <taxon>Eukaryota</taxon>
        <taxon>Metazoa</taxon>
        <taxon>Spiralia</taxon>
        <taxon>Lophotrochozoa</taxon>
        <taxon>Platyhelminthes</taxon>
        <taxon>Trematoda</taxon>
        <taxon>Digenea</taxon>
        <taxon>Plagiorchiida</taxon>
        <taxon>Echinostomata</taxon>
        <taxon>Echinostomatoidea</taxon>
        <taxon>Echinostomatidae</taxon>
        <taxon>Echinostoma</taxon>
    </lineage>
</organism>
<dbReference type="WBParaSite" id="ECPE_0000466701-mRNA-1">
    <property type="protein sequence ID" value="ECPE_0000466701-mRNA-1"/>
    <property type="gene ID" value="ECPE_0000466701"/>
</dbReference>
<evidence type="ECO:0000313" key="2">
    <source>
        <dbReference type="WBParaSite" id="ECPE_0000466701-mRNA-1"/>
    </source>
</evidence>
<feature type="region of interest" description="Disordered" evidence="1">
    <location>
        <begin position="69"/>
        <end position="117"/>
    </location>
</feature>
<dbReference type="AlphaFoldDB" id="A0A183ACH0"/>
<proteinExistence type="predicted"/>
<reference evidence="2" key="1">
    <citation type="submission" date="2016-06" db="UniProtKB">
        <authorList>
            <consortium name="WormBaseParasite"/>
        </authorList>
    </citation>
    <scope>IDENTIFICATION</scope>
</reference>
<protein>
    <submittedName>
        <fullName evidence="2">SHR-BD domain-containing protein</fullName>
    </submittedName>
</protein>